<proteinExistence type="predicted"/>
<dbReference type="GO" id="GO:0044550">
    <property type="term" value="P:secondary metabolite biosynthetic process"/>
    <property type="evidence" value="ECO:0007669"/>
    <property type="project" value="TreeGrafter"/>
</dbReference>
<dbReference type="Proteomes" id="UP000182521">
    <property type="component" value="Chromosome"/>
</dbReference>
<keyword evidence="1" id="KW-0812">Transmembrane</keyword>
<gene>
    <name evidence="3" type="ORF">KX01_80</name>
</gene>
<dbReference type="Gene3D" id="3.30.559.30">
    <property type="entry name" value="Nonribosomal peptide synthetase, condensation domain"/>
    <property type="match status" value="1"/>
</dbReference>
<accession>A0A1J0KTI9</accession>
<dbReference type="SUPFAM" id="SSF52777">
    <property type="entry name" value="CoA-dependent acyltransferases"/>
    <property type="match status" value="2"/>
</dbReference>
<sequence length="430" mass="50411">MRWMPISRYQNRFFLDWKKQRDNMHNVSIVYKLKGDLNKVALKRACELFIQNNDIVHAKFSVDGESCSYIDFSIDDIYQEREFNTDSLMIKQLRDLLDITFDLTAGKLLRIYLIDIPNKNEFIFVLSNVHHVISDGEYMLQIVKQVQLAYNAIIRGEEPNIKTQSFFKAIEKEQELLTQNYIDEARQFWLSFIGDTPVSINLPYKDAHVDKKDRTGSFIYFFLDSEEKKKLRKIAKKNNTTLFGVLAAVFSVIIYRYSKQKNFMLSFPINVRPPGFGEVVGCFATNNLFKLDFDKISGFKDLLSQLTEQRKIIKKHSRYMYLDLINDQINLGKKAESMFNANITQTYLNSEGLALDGVINEQLNIPWSSNVSNEMSLYYDDDSPNKIKFRFQYRKALFDSELMEKLVKDYRDILENIISFGDLDYPRKAS</sequence>
<dbReference type="InterPro" id="IPR023213">
    <property type="entry name" value="CAT-like_dom_sf"/>
</dbReference>
<dbReference type="RefSeq" id="WP_071663116.1">
    <property type="nucleotide sequence ID" value="NZ_CP009654.1"/>
</dbReference>
<keyword evidence="4" id="KW-1185">Reference proteome</keyword>
<dbReference type="PANTHER" id="PTHR45527:SF1">
    <property type="entry name" value="FATTY ACID SYNTHASE"/>
    <property type="match status" value="1"/>
</dbReference>
<dbReference type="STRING" id="1542390.KX01_80"/>
<feature type="domain" description="Condensation" evidence="2">
    <location>
        <begin position="4"/>
        <end position="419"/>
    </location>
</feature>
<keyword evidence="1" id="KW-0472">Membrane</keyword>
<dbReference type="InterPro" id="IPR001242">
    <property type="entry name" value="Condensation_dom"/>
</dbReference>
<dbReference type="GO" id="GO:0005737">
    <property type="term" value="C:cytoplasm"/>
    <property type="evidence" value="ECO:0007669"/>
    <property type="project" value="TreeGrafter"/>
</dbReference>
<dbReference type="GO" id="GO:0043041">
    <property type="term" value="P:amino acid activation for nonribosomal peptide biosynthetic process"/>
    <property type="evidence" value="ECO:0007669"/>
    <property type="project" value="TreeGrafter"/>
</dbReference>
<name>A0A1J0KTI9_9GAMM</name>
<dbReference type="OrthoDB" id="9757559at2"/>
<feature type="transmembrane region" description="Helical" evidence="1">
    <location>
        <begin position="239"/>
        <end position="258"/>
    </location>
</feature>
<dbReference type="Pfam" id="PF00668">
    <property type="entry name" value="Condensation"/>
    <property type="match status" value="1"/>
</dbReference>
<evidence type="ECO:0000256" key="1">
    <source>
        <dbReference type="SAM" id="Phobius"/>
    </source>
</evidence>
<evidence type="ECO:0000313" key="3">
    <source>
        <dbReference type="EMBL" id="APC96999.1"/>
    </source>
</evidence>
<keyword evidence="1" id="KW-1133">Transmembrane helix</keyword>
<dbReference type="Gene3D" id="3.30.559.10">
    <property type="entry name" value="Chloramphenicol acetyltransferase-like domain"/>
    <property type="match status" value="1"/>
</dbReference>
<dbReference type="KEGG" id="frc:KX01_80"/>
<evidence type="ECO:0000259" key="2">
    <source>
        <dbReference type="Pfam" id="PF00668"/>
    </source>
</evidence>
<dbReference type="GO" id="GO:0031177">
    <property type="term" value="F:phosphopantetheine binding"/>
    <property type="evidence" value="ECO:0007669"/>
    <property type="project" value="TreeGrafter"/>
</dbReference>
<dbReference type="PANTHER" id="PTHR45527">
    <property type="entry name" value="NONRIBOSOMAL PEPTIDE SYNTHETASE"/>
    <property type="match status" value="1"/>
</dbReference>
<dbReference type="AlphaFoldDB" id="A0A1J0KTI9"/>
<dbReference type="GO" id="GO:0003824">
    <property type="term" value="F:catalytic activity"/>
    <property type="evidence" value="ECO:0007669"/>
    <property type="project" value="InterPro"/>
</dbReference>
<protein>
    <submittedName>
        <fullName evidence="3">Condensation domain protein</fullName>
    </submittedName>
</protein>
<dbReference type="EMBL" id="CP009654">
    <property type="protein sequence ID" value="APC96999.1"/>
    <property type="molecule type" value="Genomic_DNA"/>
</dbReference>
<organism evidence="3 4">
    <name type="scientific">Francisella frigiditurris</name>
    <dbReference type="NCBI Taxonomy" id="1542390"/>
    <lineage>
        <taxon>Bacteria</taxon>
        <taxon>Pseudomonadati</taxon>
        <taxon>Pseudomonadota</taxon>
        <taxon>Gammaproteobacteria</taxon>
        <taxon>Thiotrichales</taxon>
        <taxon>Francisellaceae</taxon>
        <taxon>Francisella</taxon>
    </lineage>
</organism>
<evidence type="ECO:0000313" key="4">
    <source>
        <dbReference type="Proteomes" id="UP000182521"/>
    </source>
</evidence>
<reference evidence="4" key="1">
    <citation type="submission" date="2014-10" db="EMBL/GenBank/DDBJ databases">
        <authorList>
            <person name="Kuske C.R."/>
            <person name="Challacombe J.F."/>
            <person name="Daligault H.E."/>
            <person name="Davenport K.W."/>
            <person name="Johnson S.L."/>
            <person name="Siddaramappa S."/>
            <person name="Petersen J.M."/>
        </authorList>
    </citation>
    <scope>NUCLEOTIDE SEQUENCE [LARGE SCALE GENOMIC DNA]</scope>
    <source>
        <strain evidence="4">CA97-1460</strain>
    </source>
</reference>